<organism evidence="1">
    <name type="scientific">Desulfitobacterium hafniense</name>
    <name type="common">Desulfitobacterium frappieri</name>
    <dbReference type="NCBI Taxonomy" id="49338"/>
    <lineage>
        <taxon>Bacteria</taxon>
        <taxon>Bacillati</taxon>
        <taxon>Bacillota</taxon>
        <taxon>Clostridia</taxon>
        <taxon>Eubacteriales</taxon>
        <taxon>Desulfitobacteriaceae</taxon>
        <taxon>Desulfitobacterium</taxon>
    </lineage>
</organism>
<dbReference type="AlphaFoldDB" id="A0A098B1S2"/>
<name>A0A098B1S2_DESHA</name>
<sequence>MALLSYNRSIITNEAEATFVPLTGIPTLILEFGLFVPTATNFVELQTSVGWQVVNTIADFQPTLRLVVLQDGLEVGAAHQEALADGDDEPVEMLAAFQTVLTDVTVGHHVYQVLVYNLQPAQGDIAVTGPATISGKVIS</sequence>
<gene>
    <name evidence="1" type="ORF">DPCES_2423</name>
</gene>
<dbReference type="EMBL" id="LK996017">
    <property type="protein sequence ID" value="CDX02310.1"/>
    <property type="molecule type" value="Genomic_DNA"/>
</dbReference>
<dbReference type="RefSeq" id="WP_208925687.1">
    <property type="nucleotide sequence ID" value="NZ_JAYFNZ010000017.1"/>
</dbReference>
<dbReference type="PATRIC" id="fig|49338.4.peg.2604"/>
<accession>A0A098B1S2</accession>
<proteinExistence type="predicted"/>
<evidence type="ECO:0000313" key="1">
    <source>
        <dbReference type="EMBL" id="CDX02310.1"/>
    </source>
</evidence>
<protein>
    <submittedName>
        <fullName evidence="1">Uncharacterized protein</fullName>
    </submittedName>
</protein>
<reference evidence="1" key="1">
    <citation type="submission" date="2014-07" db="EMBL/GenBank/DDBJ databases">
        <authorList>
            <person name="Hornung V.Bastian."/>
        </authorList>
    </citation>
    <scope>NUCLEOTIDE SEQUENCE</scope>
    <source>
        <strain evidence="1">PCE-S</strain>
    </source>
</reference>